<keyword evidence="7" id="KW-0829">Tyrosine-protein kinase</keyword>
<dbReference type="GO" id="GO:0030182">
    <property type="term" value="P:neuron differentiation"/>
    <property type="evidence" value="ECO:0007669"/>
    <property type="project" value="UniProtKB-ARBA"/>
</dbReference>
<dbReference type="SUPFAM" id="SSF46689">
    <property type="entry name" value="Homeodomain-like"/>
    <property type="match status" value="1"/>
</dbReference>
<dbReference type="SUPFAM" id="SSF56112">
    <property type="entry name" value="Protein kinase-like (PK-like)"/>
    <property type="match status" value="1"/>
</dbReference>
<dbReference type="GO" id="GO:0012505">
    <property type="term" value="C:endomembrane system"/>
    <property type="evidence" value="ECO:0007669"/>
    <property type="project" value="UniProtKB-SubCell"/>
</dbReference>
<dbReference type="AlphaFoldDB" id="A0A6P7TXW0"/>
<keyword evidence="5" id="KW-0067">ATP-binding</keyword>
<dbReference type="PRINTS" id="PR00109">
    <property type="entry name" value="TYRKINASE"/>
</dbReference>
<evidence type="ECO:0000256" key="6">
    <source>
        <dbReference type="ARBA" id="ARBA00023136"/>
    </source>
</evidence>
<dbReference type="InterPro" id="IPR000719">
    <property type="entry name" value="Prot_kinase_dom"/>
</dbReference>
<organism evidence="9 10">
    <name type="scientific">Octopus sinensis</name>
    <name type="common">East Asian common octopus</name>
    <dbReference type="NCBI Taxonomy" id="2607531"/>
    <lineage>
        <taxon>Eukaryota</taxon>
        <taxon>Metazoa</taxon>
        <taxon>Spiralia</taxon>
        <taxon>Lophotrochozoa</taxon>
        <taxon>Mollusca</taxon>
        <taxon>Cephalopoda</taxon>
        <taxon>Coleoidea</taxon>
        <taxon>Octopodiformes</taxon>
        <taxon>Octopoda</taxon>
        <taxon>Incirrata</taxon>
        <taxon>Octopodidae</taxon>
        <taxon>Octopus</taxon>
    </lineage>
</organism>
<gene>
    <name evidence="10" type="primary">LOC115228262</name>
</gene>
<dbReference type="Pfam" id="PF13384">
    <property type="entry name" value="HTH_23"/>
    <property type="match status" value="1"/>
</dbReference>
<evidence type="ECO:0000313" key="9">
    <source>
        <dbReference type="Proteomes" id="UP000515154"/>
    </source>
</evidence>
<sequence length="328" mass="37579">MPRLSVEQRHRIVFMRENGHTVQEISILLGISRCAVNHTYQRYLDGNGFYDRPKSGRNCILSARAQRNLVHLVSAKLFSFSKSGHWAKWKQHEVALKTLKDEAASKTEFLDEAKIMHSLDNDYLVKLLGVSMNGNQSILCMEFMPKGHLLGVLKSDKGKNFKLDMLGRMIASGMSYLSDQGLIHRDLRTENVLVNNSYICKIADFGLAKKSCVIVLDTKFPVKWTALEAATQGKFSVKSDVWSYGVLLWELVTFGEMPYKGMNGQDVLKNLKTGFRLQIPKEVPHKVPEKWYEQMLMCWDENPLNRPNFHSLYDFFEIAFNGPSDYVD</sequence>
<dbReference type="GO" id="GO:0005524">
    <property type="term" value="F:ATP binding"/>
    <property type="evidence" value="ECO:0007669"/>
    <property type="project" value="UniProtKB-KW"/>
</dbReference>
<dbReference type="GO" id="GO:0048468">
    <property type="term" value="P:cell development"/>
    <property type="evidence" value="ECO:0007669"/>
    <property type="project" value="UniProtKB-ARBA"/>
</dbReference>
<keyword evidence="4" id="KW-0418">Kinase</keyword>
<dbReference type="InterPro" id="IPR008266">
    <property type="entry name" value="Tyr_kinase_AS"/>
</dbReference>
<dbReference type="Proteomes" id="UP000515154">
    <property type="component" value="Unplaced"/>
</dbReference>
<dbReference type="PROSITE" id="PS50011">
    <property type="entry name" value="PROTEIN_KINASE_DOM"/>
    <property type="match status" value="1"/>
</dbReference>
<evidence type="ECO:0000313" key="10">
    <source>
        <dbReference type="RefSeq" id="XP_029654750.1"/>
    </source>
</evidence>
<dbReference type="RefSeq" id="XP_029654750.1">
    <property type="nucleotide sequence ID" value="XM_029798890.1"/>
</dbReference>
<evidence type="ECO:0000256" key="7">
    <source>
        <dbReference type="ARBA" id="ARBA00023137"/>
    </source>
</evidence>
<evidence type="ECO:0000256" key="1">
    <source>
        <dbReference type="ARBA" id="ARBA00004308"/>
    </source>
</evidence>
<dbReference type="GO" id="GO:0004713">
    <property type="term" value="F:protein tyrosine kinase activity"/>
    <property type="evidence" value="ECO:0007669"/>
    <property type="project" value="UniProtKB-KW"/>
</dbReference>
<dbReference type="GO" id="GO:0050793">
    <property type="term" value="P:regulation of developmental process"/>
    <property type="evidence" value="ECO:0007669"/>
    <property type="project" value="UniProtKB-ARBA"/>
</dbReference>
<dbReference type="InterPro" id="IPR001245">
    <property type="entry name" value="Ser-Thr/Tyr_kinase_cat_dom"/>
</dbReference>
<reference evidence="10" key="1">
    <citation type="submission" date="2025-08" db="UniProtKB">
        <authorList>
            <consortium name="RefSeq"/>
        </authorList>
    </citation>
    <scope>IDENTIFICATION</scope>
</reference>
<dbReference type="SMART" id="SM00219">
    <property type="entry name" value="TyrKc"/>
    <property type="match status" value="1"/>
</dbReference>
<dbReference type="InterPro" id="IPR011009">
    <property type="entry name" value="Kinase-like_dom_sf"/>
</dbReference>
<dbReference type="Pfam" id="PF07714">
    <property type="entry name" value="PK_Tyr_Ser-Thr"/>
    <property type="match status" value="1"/>
</dbReference>
<dbReference type="PROSITE" id="PS00109">
    <property type="entry name" value="PROTEIN_KINASE_TYR"/>
    <property type="match status" value="1"/>
</dbReference>
<feature type="domain" description="Protein kinase" evidence="8">
    <location>
        <begin position="67"/>
        <end position="316"/>
    </location>
</feature>
<evidence type="ECO:0000259" key="8">
    <source>
        <dbReference type="PROSITE" id="PS50011"/>
    </source>
</evidence>
<dbReference type="FunFam" id="1.10.510.10:FF:001512">
    <property type="entry name" value="Receptor tyrosine-protein kinase erbB-2"/>
    <property type="match status" value="1"/>
</dbReference>
<name>A0A6P7TXW0_9MOLL</name>
<keyword evidence="2" id="KW-0808">Transferase</keyword>
<dbReference type="InterPro" id="IPR009057">
    <property type="entry name" value="Homeodomain-like_sf"/>
</dbReference>
<protein>
    <submittedName>
        <fullName evidence="10">Tyrosine-protein kinase fyna-like</fullName>
    </submittedName>
</protein>
<accession>A0A6P7TXW0</accession>
<comment type="subcellular location">
    <subcellularLocation>
        <location evidence="1">Endomembrane system</location>
    </subcellularLocation>
</comment>
<evidence type="ECO:0000256" key="3">
    <source>
        <dbReference type="ARBA" id="ARBA00022741"/>
    </source>
</evidence>
<dbReference type="Gene3D" id="1.10.510.10">
    <property type="entry name" value="Transferase(Phosphotransferase) domain 1"/>
    <property type="match status" value="1"/>
</dbReference>
<keyword evidence="9" id="KW-1185">Reference proteome</keyword>
<dbReference type="InterPro" id="IPR020635">
    <property type="entry name" value="Tyr_kinase_cat_dom"/>
</dbReference>
<dbReference type="InterPro" id="IPR036388">
    <property type="entry name" value="WH-like_DNA-bd_sf"/>
</dbReference>
<dbReference type="PANTHER" id="PTHR24418">
    <property type="entry name" value="TYROSINE-PROTEIN KINASE"/>
    <property type="match status" value="1"/>
</dbReference>
<proteinExistence type="predicted"/>
<keyword evidence="6" id="KW-0472">Membrane</keyword>
<dbReference type="InterPro" id="IPR050198">
    <property type="entry name" value="Non-receptor_tyrosine_kinases"/>
</dbReference>
<dbReference type="Gene3D" id="1.10.10.10">
    <property type="entry name" value="Winged helix-like DNA-binding domain superfamily/Winged helix DNA-binding domain"/>
    <property type="match status" value="1"/>
</dbReference>
<evidence type="ECO:0000256" key="2">
    <source>
        <dbReference type="ARBA" id="ARBA00022679"/>
    </source>
</evidence>
<keyword evidence="3" id="KW-0547">Nucleotide-binding</keyword>
<dbReference type="KEGG" id="osn:115228262"/>
<evidence type="ECO:0000256" key="4">
    <source>
        <dbReference type="ARBA" id="ARBA00022777"/>
    </source>
</evidence>
<evidence type="ECO:0000256" key="5">
    <source>
        <dbReference type="ARBA" id="ARBA00022840"/>
    </source>
</evidence>